<evidence type="ECO:0000259" key="3">
    <source>
        <dbReference type="Pfam" id="PF03713"/>
    </source>
</evidence>
<dbReference type="STRING" id="405436.SAMN05444365_10415"/>
<dbReference type="InterPro" id="IPR005183">
    <property type="entry name" value="DUF305_CopM-like"/>
</dbReference>
<dbReference type="RefSeq" id="WP_091555893.1">
    <property type="nucleotide sequence ID" value="NZ_FNPH01000004.1"/>
</dbReference>
<feature type="region of interest" description="Disordered" evidence="1">
    <location>
        <begin position="110"/>
        <end position="170"/>
    </location>
</feature>
<dbReference type="PROSITE" id="PS51257">
    <property type="entry name" value="PROKAR_LIPOPROTEIN"/>
    <property type="match status" value="1"/>
</dbReference>
<organism evidence="4 5">
    <name type="scientific">Micromonospora pattaloongensis</name>
    <dbReference type="NCBI Taxonomy" id="405436"/>
    <lineage>
        <taxon>Bacteria</taxon>
        <taxon>Bacillati</taxon>
        <taxon>Actinomycetota</taxon>
        <taxon>Actinomycetes</taxon>
        <taxon>Micromonosporales</taxon>
        <taxon>Micromonosporaceae</taxon>
        <taxon>Micromonospora</taxon>
    </lineage>
</organism>
<feature type="region of interest" description="Disordered" evidence="1">
    <location>
        <begin position="24"/>
        <end position="48"/>
    </location>
</feature>
<evidence type="ECO:0000313" key="4">
    <source>
        <dbReference type="EMBL" id="SDY88791.1"/>
    </source>
</evidence>
<gene>
    <name evidence="4" type="ORF">SAMN05444365_10415</name>
</gene>
<proteinExistence type="predicted"/>
<dbReference type="Gene3D" id="1.20.1260.10">
    <property type="match status" value="1"/>
</dbReference>
<accession>A0A1H3NIS8</accession>
<dbReference type="AlphaFoldDB" id="A0A1H3NIS8"/>
<feature type="region of interest" description="Disordered" evidence="1">
    <location>
        <begin position="218"/>
        <end position="237"/>
    </location>
</feature>
<protein>
    <submittedName>
        <fullName evidence="4">Uncharacterized conserved protein, DUF305 family</fullName>
    </submittedName>
</protein>
<dbReference type="OrthoDB" id="26872at2"/>
<sequence length="237" mass="25163">MRNHRPLRCAAATIAAVAALSAGCTGNDDQRAAPTTSAGPTSAAPTTQHNTADVTFASNMIAHHRQAVEMAELAGTRASDPDVKELSEKIKQAQQPEIEQLTTWLTQWGATLPSADPSSATPSGEPAVTPTEETADPTPSEEMGSPSPSASPDGHGGNAAPSGMMSEQELRRLEDASGAEFDKLFLEMMIRHHEGAVRMATAEQQQGQHQAAKELARRIETSQQDEIAQMEALRTDD</sequence>
<dbReference type="PANTHER" id="PTHR36933:SF1">
    <property type="entry name" value="SLL0788 PROTEIN"/>
    <property type="match status" value="1"/>
</dbReference>
<evidence type="ECO:0000313" key="5">
    <source>
        <dbReference type="Proteomes" id="UP000242415"/>
    </source>
</evidence>
<keyword evidence="5" id="KW-1185">Reference proteome</keyword>
<dbReference type="PANTHER" id="PTHR36933">
    <property type="entry name" value="SLL0788 PROTEIN"/>
    <property type="match status" value="1"/>
</dbReference>
<dbReference type="Proteomes" id="UP000242415">
    <property type="component" value="Unassembled WGS sequence"/>
</dbReference>
<reference evidence="5" key="1">
    <citation type="submission" date="2016-10" db="EMBL/GenBank/DDBJ databases">
        <authorList>
            <person name="Varghese N."/>
            <person name="Submissions S."/>
        </authorList>
    </citation>
    <scope>NUCLEOTIDE SEQUENCE [LARGE SCALE GENOMIC DNA]</scope>
    <source>
        <strain evidence="5">DSM 45245</strain>
    </source>
</reference>
<dbReference type="Pfam" id="PF03713">
    <property type="entry name" value="DUF305"/>
    <property type="match status" value="1"/>
</dbReference>
<feature type="compositionally biased region" description="Low complexity" evidence="1">
    <location>
        <begin position="32"/>
        <end position="47"/>
    </location>
</feature>
<keyword evidence="2" id="KW-0732">Signal</keyword>
<evidence type="ECO:0000256" key="2">
    <source>
        <dbReference type="SAM" id="SignalP"/>
    </source>
</evidence>
<evidence type="ECO:0000256" key="1">
    <source>
        <dbReference type="SAM" id="MobiDB-lite"/>
    </source>
</evidence>
<feature type="chain" id="PRO_5038337156" evidence="2">
    <location>
        <begin position="22"/>
        <end position="237"/>
    </location>
</feature>
<feature type="domain" description="DUF305" evidence="3">
    <location>
        <begin position="53"/>
        <end position="233"/>
    </location>
</feature>
<dbReference type="EMBL" id="FNPH01000004">
    <property type="protein sequence ID" value="SDY88791.1"/>
    <property type="molecule type" value="Genomic_DNA"/>
</dbReference>
<name>A0A1H3NIS8_9ACTN</name>
<dbReference type="InterPro" id="IPR012347">
    <property type="entry name" value="Ferritin-like"/>
</dbReference>
<feature type="signal peptide" evidence="2">
    <location>
        <begin position="1"/>
        <end position="21"/>
    </location>
</feature>